<dbReference type="InterPro" id="IPR013968">
    <property type="entry name" value="PKS_KR"/>
</dbReference>
<evidence type="ECO:0000313" key="6">
    <source>
        <dbReference type="EMBL" id="ARU60252.1"/>
    </source>
</evidence>
<sequence length="1297" mass="142049">MDQLFKFILDQTAKGKIEKDTAIQLVKELKETDFQVADDIAIIGMSGRAPLANDLDEYWQNISSGTDCITDFPDSRSKDITAYLQLTGAGGGAIRYNENGYMEHIDKFDFKFFKLSKKEASLMDPHQRLFLETVWSAIEDAGYGGDKMTGSNTGVYAGFASSLRDMYLKQIYDVEPSALPLSMVGNLSAVLPSRISYLLDLRGPSMVIDTACSSSLVAVNLAVEALRNGKCEMAVAGGVKLNIMPLDDENMKIGIESTDGRTRAFNDDSNGAGIGEGVVAILLKPLKKALQDGDSVYAVIKGVAMNQDGNSVGLTAPNPASQTDVIVKAWEDAKIAPETISYIETHGTGTKLGDPIEIKGIQDAFRKYTAKTQFCAIGSLKTNIGHSSEAAGLLSLVKTVLAMNNKQLPPSLYFDKPNKTIRFTESPVYVNNVLRPWDTPEGQPRRCGVSSFGISGTNCHVVLEEAPAVAARRPQADSGLHLLTLSAKSAEALQAMTGQYLDYLQGAQPDLASVCYTANTGRGQHPHRLAVIFRDQAELVEKLTTLEGVEQGTFRIITNAKQGEGITEQERMALQAKAGTALDAWIAGGKSDEGALREIARMYIQGADMAWDKLYDKKEHTRLHLPSYPFEPTRCWLDLPDVLETFVEEDEDQFFTVAWQPRALEAQGEELAEKTVLLFKDQRGVWQQYAERLQACSERVITVEFGTAYQQLGEDAFVITGAEADYGQVLDAVGAGQLTRVLHLAGIAEHSPESFTELQDSQTRGVYAMFYLIRALVHKGFDQDVNVTVIAENVHNVTGQEVTLRAESAPLLGIGKAANQEHPGLRIRCIDTDDVANVGLLWGDLSFLPGSEAYQAAYRDGKRYMEEFTEIDMEAVADEPVAIKEGGVYLITGGLGGIGLEVAKSFAAHHPVTLVMINRTPMPDREAWDSILAAGSDAKAIKRIEAIRGIESQGSQVVFYAADTADYDAMETALADVRTRFGQIDGIVHGAGIPGDGFLFKKTQEAFDQVLAPKIFGTWILDRLTAQDQLDFLICFSSGLSILSEPGHGDYTAANAYLDIFAANRSKAGKKTLSINWSTWKETGMAVDWGFNYDSIFKALTTEEALAGLQVVMNKRLSQNVLIGEFSYITQFLYLIDRLPFKLSDKIRNKCLRLMKERGLSTAPRQEARGAAGGPVSLKGKDGEAFSDIEMKVAQIYNAVLGFSEINIHDSFFELGGDSVMLNHMHAILEKELPGAVKLIDLFNYTTVAALSEFIQSKLDGEPQALTEEEQIESYNDMFEELEKGNLSIDDMIKNFT</sequence>
<dbReference type="SUPFAM" id="SSF51735">
    <property type="entry name" value="NAD(P)-binding Rossmann-fold domains"/>
    <property type="match status" value="2"/>
</dbReference>
<dbReference type="CDD" id="cd00833">
    <property type="entry name" value="PKS"/>
    <property type="match status" value="1"/>
</dbReference>
<dbReference type="Gene3D" id="3.40.50.720">
    <property type="entry name" value="NAD(P)-binding Rossmann-like Domain"/>
    <property type="match status" value="1"/>
</dbReference>
<dbReference type="GO" id="GO:0006633">
    <property type="term" value="P:fatty acid biosynthetic process"/>
    <property type="evidence" value="ECO:0007669"/>
    <property type="project" value="InterPro"/>
</dbReference>
<proteinExistence type="predicted"/>
<dbReference type="InterPro" id="IPR014030">
    <property type="entry name" value="Ketoacyl_synth_N"/>
</dbReference>
<dbReference type="Pfam" id="PF00550">
    <property type="entry name" value="PP-binding"/>
    <property type="match status" value="1"/>
</dbReference>
<dbReference type="SMART" id="SM00823">
    <property type="entry name" value="PKS_PP"/>
    <property type="match status" value="1"/>
</dbReference>
<dbReference type="InterPro" id="IPR057326">
    <property type="entry name" value="KR_dom"/>
</dbReference>
<dbReference type="SUPFAM" id="SSF47336">
    <property type="entry name" value="ACP-like"/>
    <property type="match status" value="1"/>
</dbReference>
<dbReference type="GO" id="GO:0004312">
    <property type="term" value="F:fatty acid synthase activity"/>
    <property type="evidence" value="ECO:0007669"/>
    <property type="project" value="TreeGrafter"/>
</dbReference>
<dbReference type="RefSeq" id="WP_087455639.1">
    <property type="nucleotide sequence ID" value="NZ_CP021434.1"/>
</dbReference>
<reference evidence="7" key="1">
    <citation type="submission" date="2017-05" db="EMBL/GenBank/DDBJ databases">
        <authorList>
            <person name="Sung H."/>
        </authorList>
    </citation>
    <scope>NUCLEOTIDE SEQUENCE [LARGE SCALE GENOMIC DNA]</scope>
    <source>
        <strain evidence="7">AR23208</strain>
    </source>
</reference>
<evidence type="ECO:0000313" key="7">
    <source>
        <dbReference type="Proteomes" id="UP000195437"/>
    </source>
</evidence>
<dbReference type="PROSITE" id="PS00606">
    <property type="entry name" value="KS3_1"/>
    <property type="match status" value="1"/>
</dbReference>
<dbReference type="GO" id="GO:0005886">
    <property type="term" value="C:plasma membrane"/>
    <property type="evidence" value="ECO:0007669"/>
    <property type="project" value="TreeGrafter"/>
</dbReference>
<dbReference type="PROSITE" id="PS52004">
    <property type="entry name" value="KS3_2"/>
    <property type="match status" value="1"/>
</dbReference>
<keyword evidence="7" id="KW-1185">Reference proteome</keyword>
<dbReference type="Gene3D" id="3.40.47.10">
    <property type="match status" value="1"/>
</dbReference>
<dbReference type="PANTHER" id="PTHR43775">
    <property type="entry name" value="FATTY ACID SYNTHASE"/>
    <property type="match status" value="1"/>
</dbReference>
<dbReference type="InterPro" id="IPR036291">
    <property type="entry name" value="NAD(P)-bd_dom_sf"/>
</dbReference>
<dbReference type="Pfam" id="PF02801">
    <property type="entry name" value="Ketoacyl-synt_C"/>
    <property type="match status" value="1"/>
</dbReference>
<name>A0A1Y0IIC2_9BACL</name>
<dbReference type="InterPro" id="IPR050091">
    <property type="entry name" value="PKS_NRPS_Biosynth_Enz"/>
</dbReference>
<dbReference type="PROSITE" id="PS50075">
    <property type="entry name" value="CARRIER"/>
    <property type="match status" value="1"/>
</dbReference>
<dbReference type="GO" id="GO:0004315">
    <property type="term" value="F:3-oxoacyl-[acyl-carrier-protein] synthase activity"/>
    <property type="evidence" value="ECO:0007669"/>
    <property type="project" value="InterPro"/>
</dbReference>
<dbReference type="EMBL" id="CP021434">
    <property type="protein sequence ID" value="ARU60252.1"/>
    <property type="molecule type" value="Genomic_DNA"/>
</dbReference>
<dbReference type="SMART" id="SM00825">
    <property type="entry name" value="PKS_KS"/>
    <property type="match status" value="1"/>
</dbReference>
<dbReference type="InterPro" id="IPR018201">
    <property type="entry name" value="Ketoacyl_synth_AS"/>
</dbReference>
<evidence type="ECO:0000256" key="3">
    <source>
        <dbReference type="ARBA" id="ARBA00022679"/>
    </source>
</evidence>
<dbReference type="InterPro" id="IPR016039">
    <property type="entry name" value="Thiolase-like"/>
</dbReference>
<dbReference type="PANTHER" id="PTHR43775:SF37">
    <property type="entry name" value="SI:DKEY-61P9.11"/>
    <property type="match status" value="1"/>
</dbReference>
<dbReference type="KEGG" id="tum:CBW65_03625"/>
<keyword evidence="3" id="KW-0808">Transferase</keyword>
<accession>A0A1Y0IIC2</accession>
<dbReference type="InterPro" id="IPR014031">
    <property type="entry name" value="Ketoacyl_synth_C"/>
</dbReference>
<evidence type="ECO:0000256" key="2">
    <source>
        <dbReference type="ARBA" id="ARBA00022553"/>
    </source>
</evidence>
<evidence type="ECO:0000259" key="4">
    <source>
        <dbReference type="PROSITE" id="PS50075"/>
    </source>
</evidence>
<dbReference type="SMART" id="SM00822">
    <property type="entry name" value="PKS_KR"/>
    <property type="match status" value="1"/>
</dbReference>
<dbReference type="InterPro" id="IPR020841">
    <property type="entry name" value="PKS_Beta-ketoAc_synthase_dom"/>
</dbReference>
<dbReference type="Pfam" id="PF22621">
    <property type="entry name" value="CurL-like_PKS_C"/>
    <property type="match status" value="1"/>
</dbReference>
<keyword evidence="2" id="KW-0597">Phosphoprotein</keyword>
<dbReference type="Pfam" id="PF00109">
    <property type="entry name" value="ketoacyl-synt"/>
    <property type="match status" value="1"/>
</dbReference>
<gene>
    <name evidence="6" type="ORF">CBW65_03625</name>
</gene>
<dbReference type="GO" id="GO:0031177">
    <property type="term" value="F:phosphopantetheine binding"/>
    <property type="evidence" value="ECO:0007669"/>
    <property type="project" value="InterPro"/>
</dbReference>
<dbReference type="CDD" id="cd08953">
    <property type="entry name" value="KR_2_SDR_x"/>
    <property type="match status" value="1"/>
</dbReference>
<feature type="domain" description="Ketosynthase family 3 (KS3)" evidence="5">
    <location>
        <begin position="37"/>
        <end position="465"/>
    </location>
</feature>
<dbReference type="Pfam" id="PF21394">
    <property type="entry name" value="Beta-ketacyl_N"/>
    <property type="match status" value="1"/>
</dbReference>
<dbReference type="SUPFAM" id="SSF53901">
    <property type="entry name" value="Thiolase-like"/>
    <property type="match status" value="1"/>
</dbReference>
<dbReference type="InterPro" id="IPR009081">
    <property type="entry name" value="PP-bd_ACP"/>
</dbReference>
<dbReference type="Proteomes" id="UP000195437">
    <property type="component" value="Chromosome"/>
</dbReference>
<dbReference type="InterPro" id="IPR020806">
    <property type="entry name" value="PKS_PP-bd"/>
</dbReference>
<dbReference type="OrthoDB" id="9765680at2"/>
<dbReference type="Pfam" id="PF08659">
    <property type="entry name" value="KR"/>
    <property type="match status" value="1"/>
</dbReference>
<protein>
    <submittedName>
        <fullName evidence="6">Uncharacterized protein</fullName>
    </submittedName>
</protein>
<dbReference type="Gene3D" id="1.10.1240.100">
    <property type="match status" value="1"/>
</dbReference>
<dbReference type="InterPro" id="IPR049490">
    <property type="entry name" value="C883_1060-like_KR_N"/>
</dbReference>
<dbReference type="GO" id="GO:0071770">
    <property type="term" value="P:DIM/DIP cell wall layer assembly"/>
    <property type="evidence" value="ECO:0007669"/>
    <property type="project" value="TreeGrafter"/>
</dbReference>
<feature type="domain" description="Carrier" evidence="4">
    <location>
        <begin position="1184"/>
        <end position="1259"/>
    </location>
</feature>
<dbReference type="Gene3D" id="1.10.1200.10">
    <property type="entry name" value="ACP-like"/>
    <property type="match status" value="1"/>
</dbReference>
<dbReference type="InterPro" id="IPR036736">
    <property type="entry name" value="ACP-like_sf"/>
</dbReference>
<organism evidence="6 7">
    <name type="scientific">Tumebacillus avium</name>
    <dbReference type="NCBI Taxonomy" id="1903704"/>
    <lineage>
        <taxon>Bacteria</taxon>
        <taxon>Bacillati</taxon>
        <taxon>Bacillota</taxon>
        <taxon>Bacilli</taxon>
        <taxon>Bacillales</taxon>
        <taxon>Alicyclobacillaceae</taxon>
        <taxon>Tumebacillus</taxon>
    </lineage>
</organism>
<evidence type="ECO:0000259" key="5">
    <source>
        <dbReference type="PROSITE" id="PS52004"/>
    </source>
</evidence>
<evidence type="ECO:0000256" key="1">
    <source>
        <dbReference type="ARBA" id="ARBA00022450"/>
    </source>
</evidence>
<dbReference type="GO" id="GO:0005737">
    <property type="term" value="C:cytoplasm"/>
    <property type="evidence" value="ECO:0007669"/>
    <property type="project" value="TreeGrafter"/>
</dbReference>
<keyword evidence="1" id="KW-0596">Phosphopantetheine</keyword>